<dbReference type="SUPFAM" id="SSF47413">
    <property type="entry name" value="lambda repressor-like DNA-binding domains"/>
    <property type="match status" value="1"/>
</dbReference>
<dbReference type="Gene3D" id="1.10.260.40">
    <property type="entry name" value="lambda repressor-like DNA-binding domains"/>
    <property type="match status" value="1"/>
</dbReference>
<gene>
    <name evidence="7" type="ORF">BAU28_21920</name>
    <name evidence="6" type="ORF">P4U88_05710</name>
</gene>
<dbReference type="Proteomes" id="UP001309448">
    <property type="component" value="Unassembled WGS sequence"/>
</dbReference>
<evidence type="ECO:0000256" key="3">
    <source>
        <dbReference type="ARBA" id="ARBA00022989"/>
    </source>
</evidence>
<evidence type="ECO:0000259" key="5">
    <source>
        <dbReference type="PROSITE" id="PS50943"/>
    </source>
</evidence>
<feature type="domain" description="HTH cro/C1-type" evidence="5">
    <location>
        <begin position="14"/>
        <end position="68"/>
    </location>
</feature>
<keyword evidence="7" id="KW-0238">DNA-binding</keyword>
<name>A0A1J9W313_9BACI</name>
<dbReference type="InterPro" id="IPR001387">
    <property type="entry name" value="Cro/C1-type_HTH"/>
</dbReference>
<evidence type="ECO:0000256" key="1">
    <source>
        <dbReference type="ARBA" id="ARBA00004127"/>
    </source>
</evidence>
<dbReference type="SMART" id="SM00530">
    <property type="entry name" value="HTH_XRE"/>
    <property type="match status" value="1"/>
</dbReference>
<keyword evidence="3" id="KW-1133">Transmembrane helix</keyword>
<dbReference type="GeneID" id="87590327"/>
<dbReference type="GO" id="GO:0012505">
    <property type="term" value="C:endomembrane system"/>
    <property type="evidence" value="ECO:0007669"/>
    <property type="project" value="UniProtKB-SubCell"/>
</dbReference>
<accession>A0A1J9W313</accession>
<evidence type="ECO:0000313" key="8">
    <source>
        <dbReference type="Proteomes" id="UP000182788"/>
    </source>
</evidence>
<dbReference type="InterPro" id="IPR010652">
    <property type="entry name" value="DUF1232"/>
</dbReference>
<dbReference type="Proteomes" id="UP000182788">
    <property type="component" value="Unassembled WGS sequence"/>
</dbReference>
<dbReference type="Pfam" id="PF06803">
    <property type="entry name" value="DUF1232"/>
    <property type="match status" value="1"/>
</dbReference>
<dbReference type="AlphaFoldDB" id="A0A1J9W313"/>
<proteinExistence type="predicted"/>
<reference evidence="7 8" key="1">
    <citation type="submission" date="2016-06" db="EMBL/GenBank/DDBJ databases">
        <title>First insights into the genetic diversity and population structure of in the Bacillus cereus group bacteria from diverse marine environments.</title>
        <authorList>
            <person name="Liu Y."/>
            <person name="Lai Q."/>
            <person name="Shao Z."/>
        </authorList>
    </citation>
    <scope>NUCLEOTIDE SEQUENCE [LARGE SCALE GENOMIC DNA]</scope>
    <source>
        <strain evidence="7 8">NH24A2</strain>
    </source>
</reference>
<protein>
    <submittedName>
        <fullName evidence="7">DNA-binding protein</fullName>
    </submittedName>
    <submittedName>
        <fullName evidence="6">Helix-turn-helix domain-containing protein</fullName>
    </submittedName>
</protein>
<dbReference type="EMBL" id="MAOI01000020">
    <property type="protein sequence ID" value="OJD82020.1"/>
    <property type="molecule type" value="Genomic_DNA"/>
</dbReference>
<organism evidence="7 8">
    <name type="scientific">Bacillus paramycoides</name>
    <dbReference type="NCBI Taxonomy" id="2026194"/>
    <lineage>
        <taxon>Bacteria</taxon>
        <taxon>Bacillati</taxon>
        <taxon>Bacillota</taxon>
        <taxon>Bacilli</taxon>
        <taxon>Bacillales</taxon>
        <taxon>Bacillaceae</taxon>
        <taxon>Bacillus</taxon>
        <taxon>Bacillus cereus group</taxon>
    </lineage>
</organism>
<dbReference type="InterPro" id="IPR010982">
    <property type="entry name" value="Lambda_DNA-bd_dom_sf"/>
</dbReference>
<evidence type="ECO:0000313" key="6">
    <source>
        <dbReference type="EMBL" id="MED1565446.1"/>
    </source>
</evidence>
<evidence type="ECO:0000256" key="4">
    <source>
        <dbReference type="ARBA" id="ARBA00023136"/>
    </source>
</evidence>
<reference evidence="6 9" key="2">
    <citation type="submission" date="2023-03" db="EMBL/GenBank/DDBJ databases">
        <title>Bacillus Genome Sequencing.</title>
        <authorList>
            <person name="Dunlap C."/>
        </authorList>
    </citation>
    <scope>NUCLEOTIDE SEQUENCE [LARGE SCALE GENOMIC DNA]</scope>
    <source>
        <strain evidence="6 9">B-615</strain>
    </source>
</reference>
<dbReference type="GO" id="GO:0003677">
    <property type="term" value="F:DNA binding"/>
    <property type="evidence" value="ECO:0007669"/>
    <property type="project" value="UniProtKB-KW"/>
</dbReference>
<evidence type="ECO:0000313" key="7">
    <source>
        <dbReference type="EMBL" id="OJD82020.1"/>
    </source>
</evidence>
<comment type="caution">
    <text evidence="7">The sequence shown here is derived from an EMBL/GenBank/DDBJ whole genome shotgun (WGS) entry which is preliminary data.</text>
</comment>
<dbReference type="RefSeq" id="WP_071717639.1">
    <property type="nucleotide sequence ID" value="NZ_CBCSHB010000009.1"/>
</dbReference>
<keyword evidence="2" id="KW-0812">Transmembrane</keyword>
<dbReference type="Pfam" id="PF01381">
    <property type="entry name" value="HTH_3"/>
    <property type="match status" value="1"/>
</dbReference>
<comment type="subcellular location">
    <subcellularLocation>
        <location evidence="1">Endomembrane system</location>
        <topology evidence="1">Multi-pass membrane protein</topology>
    </subcellularLocation>
</comment>
<sequence length="213" mass="23880">MSEGTERSNLGVLLKELLKEKSLSMRKLSALTGIDTATISMIINGKRKANPKHLQKFADCLGIPIADLFVAAGYSIETKQEEQSDIQVSINNIEHLLESSQLYDQKFSIANVEQQLANYEQYSQTEEGKETIEKGFTEKIQKVSSIGPFINDLKELYERFTKKKGTPVELALMGSALIYFILSVDVIPDYIFPIGYLDDAVAVQLVLNLLLKR</sequence>
<dbReference type="EMBL" id="JARMDB010000004">
    <property type="protein sequence ID" value="MED1565446.1"/>
    <property type="molecule type" value="Genomic_DNA"/>
</dbReference>
<keyword evidence="9" id="KW-1185">Reference proteome</keyword>
<keyword evidence="4" id="KW-0472">Membrane</keyword>
<evidence type="ECO:0000313" key="9">
    <source>
        <dbReference type="Proteomes" id="UP001309448"/>
    </source>
</evidence>
<evidence type="ECO:0000256" key="2">
    <source>
        <dbReference type="ARBA" id="ARBA00022692"/>
    </source>
</evidence>
<dbReference type="PROSITE" id="PS50943">
    <property type="entry name" value="HTH_CROC1"/>
    <property type="match status" value="1"/>
</dbReference>
<dbReference type="CDD" id="cd00093">
    <property type="entry name" value="HTH_XRE"/>
    <property type="match status" value="1"/>
</dbReference>